<evidence type="ECO:0000256" key="1">
    <source>
        <dbReference type="SAM" id="MobiDB-lite"/>
    </source>
</evidence>
<gene>
    <name evidence="2" type="ORF">Sgou_52320</name>
</gene>
<feature type="region of interest" description="Disordered" evidence="1">
    <location>
        <begin position="54"/>
        <end position="99"/>
    </location>
</feature>
<dbReference type="Proteomes" id="UP000480804">
    <property type="component" value="Unassembled WGS sequence"/>
</dbReference>
<proteinExistence type="predicted"/>
<protein>
    <submittedName>
        <fullName evidence="2">Uncharacterized protein</fullName>
    </submittedName>
</protein>
<evidence type="ECO:0000313" key="2">
    <source>
        <dbReference type="EMBL" id="GFH80562.1"/>
    </source>
</evidence>
<feature type="region of interest" description="Disordered" evidence="1">
    <location>
        <begin position="1"/>
        <end position="41"/>
    </location>
</feature>
<sequence>MSSGSTTAEVRAPAEREAPGRRPAIPTQPAPPADARAETADGCATLTASLAGHRVTADSAGGHRALGLPDGPKGAVRARRPHRRPGRVPLPPVGDAGPQVRFRDLVDGAQVVERVPVAKPAEDLSGLPLQVVEESARCTVFTVSDGVHGFRPR</sequence>
<dbReference type="EMBL" id="BLLO01000028">
    <property type="protein sequence ID" value="GFH80562.1"/>
    <property type="molecule type" value="Genomic_DNA"/>
</dbReference>
<evidence type="ECO:0000313" key="3">
    <source>
        <dbReference type="Proteomes" id="UP000480804"/>
    </source>
</evidence>
<keyword evidence="3" id="KW-1185">Reference proteome</keyword>
<organism evidence="2 3">
    <name type="scientific">Streptomyces gougerotii</name>
    <dbReference type="NCBI Taxonomy" id="53448"/>
    <lineage>
        <taxon>Bacteria</taxon>
        <taxon>Bacillati</taxon>
        <taxon>Actinomycetota</taxon>
        <taxon>Actinomycetes</taxon>
        <taxon>Kitasatosporales</taxon>
        <taxon>Streptomycetaceae</taxon>
        <taxon>Streptomyces</taxon>
        <taxon>Streptomyces diastaticus group</taxon>
    </lineage>
</organism>
<accession>A0ABQ1DDD6</accession>
<name>A0ABQ1DDD6_9ACTN</name>
<reference evidence="2 3" key="1">
    <citation type="submission" date="2020-02" db="EMBL/GenBank/DDBJ databases">
        <title>Whole genome shotgun sequence of Streptomyces gougerotii NBRC 13043.</title>
        <authorList>
            <person name="Ichikawa N."/>
            <person name="Komaki H."/>
            <person name="Tamura T."/>
        </authorList>
    </citation>
    <scope>NUCLEOTIDE SEQUENCE [LARGE SCALE GENOMIC DNA]</scope>
    <source>
        <strain evidence="2 3">NBRC 13043</strain>
    </source>
</reference>
<comment type="caution">
    <text evidence="2">The sequence shown here is derived from an EMBL/GenBank/DDBJ whole genome shotgun (WGS) entry which is preliminary data.</text>
</comment>
<feature type="compositionally biased region" description="Basic residues" evidence="1">
    <location>
        <begin position="76"/>
        <end position="86"/>
    </location>
</feature>